<feature type="compositionally biased region" description="Basic and acidic residues" evidence="1">
    <location>
        <begin position="436"/>
        <end position="448"/>
    </location>
</feature>
<feature type="compositionally biased region" description="Polar residues" evidence="1">
    <location>
        <begin position="449"/>
        <end position="474"/>
    </location>
</feature>
<feature type="compositionally biased region" description="Basic and acidic residues" evidence="1">
    <location>
        <begin position="126"/>
        <end position="136"/>
    </location>
</feature>
<organism evidence="2 3">
    <name type="scientific">Nyssa sinensis</name>
    <dbReference type="NCBI Taxonomy" id="561372"/>
    <lineage>
        <taxon>Eukaryota</taxon>
        <taxon>Viridiplantae</taxon>
        <taxon>Streptophyta</taxon>
        <taxon>Embryophyta</taxon>
        <taxon>Tracheophyta</taxon>
        <taxon>Spermatophyta</taxon>
        <taxon>Magnoliopsida</taxon>
        <taxon>eudicotyledons</taxon>
        <taxon>Gunneridae</taxon>
        <taxon>Pentapetalae</taxon>
        <taxon>asterids</taxon>
        <taxon>Cornales</taxon>
        <taxon>Nyssaceae</taxon>
        <taxon>Nyssa</taxon>
    </lineage>
</organism>
<dbReference type="OrthoDB" id="1093005at2759"/>
<dbReference type="AlphaFoldDB" id="A0A5J5AKM1"/>
<keyword evidence="3" id="KW-1185">Reference proteome</keyword>
<feature type="compositionally biased region" description="Polar residues" evidence="1">
    <location>
        <begin position="425"/>
        <end position="435"/>
    </location>
</feature>
<feature type="region of interest" description="Disordered" evidence="1">
    <location>
        <begin position="210"/>
        <end position="242"/>
    </location>
</feature>
<gene>
    <name evidence="2" type="ORF">F0562_034219</name>
</gene>
<feature type="compositionally biased region" description="Basic and acidic residues" evidence="1">
    <location>
        <begin position="222"/>
        <end position="231"/>
    </location>
</feature>
<evidence type="ECO:0000313" key="3">
    <source>
        <dbReference type="Proteomes" id="UP000325577"/>
    </source>
</evidence>
<feature type="region of interest" description="Disordered" evidence="1">
    <location>
        <begin position="402"/>
        <end position="562"/>
    </location>
</feature>
<feature type="region of interest" description="Disordered" evidence="1">
    <location>
        <begin position="126"/>
        <end position="147"/>
    </location>
</feature>
<proteinExistence type="predicted"/>
<dbReference type="Proteomes" id="UP000325577">
    <property type="component" value="Linkage Group LG20"/>
</dbReference>
<evidence type="ECO:0000313" key="2">
    <source>
        <dbReference type="EMBL" id="KAA8529681.1"/>
    </source>
</evidence>
<feature type="compositionally biased region" description="Low complexity" evidence="1">
    <location>
        <begin position="504"/>
        <end position="518"/>
    </location>
</feature>
<reference evidence="2 3" key="1">
    <citation type="submission" date="2019-09" db="EMBL/GenBank/DDBJ databases">
        <title>A chromosome-level genome assembly of the Chinese tupelo Nyssa sinensis.</title>
        <authorList>
            <person name="Yang X."/>
            <person name="Kang M."/>
            <person name="Yang Y."/>
            <person name="Xiong H."/>
            <person name="Wang M."/>
            <person name="Zhang Z."/>
            <person name="Wang Z."/>
            <person name="Wu H."/>
            <person name="Ma T."/>
            <person name="Liu J."/>
            <person name="Xi Z."/>
        </authorList>
    </citation>
    <scope>NUCLEOTIDE SEQUENCE [LARGE SCALE GENOMIC DNA]</scope>
    <source>
        <strain evidence="2">J267</strain>
        <tissue evidence="2">Leaf</tissue>
    </source>
</reference>
<accession>A0A5J5AKM1</accession>
<name>A0A5J5AKM1_9ASTE</name>
<feature type="compositionally biased region" description="Polar residues" evidence="1">
    <location>
        <begin position="493"/>
        <end position="503"/>
    </location>
</feature>
<feature type="region of interest" description="Disordered" evidence="1">
    <location>
        <begin position="581"/>
        <end position="600"/>
    </location>
</feature>
<dbReference type="EMBL" id="CM018044">
    <property type="protein sequence ID" value="KAA8529681.1"/>
    <property type="molecule type" value="Genomic_DNA"/>
</dbReference>
<sequence>MNVRKTINSAKLSDANIIMESGSSTAKIRKQKRSKKFVAGEQFTSDTKCAYSSLIGISSPVPFSTLNDHSSSEAKKEESKLSWAEKAKVSEVNEVDPSFMVADGEGDSVTGNEAKSLMPTQICKSEENAGNMDEKSKKKLKKNRSSAAMTLPDLPIKEQGNEVEMKSMQLSTSNKIPENVENVDEKLRKKTKKNQNFTFKSFPDLPIKEQEVGGEELASSNDRMREVDTKSKTTKKTRSVKTSALNQLTGSELELKKNIGTECVSFHPQHNSSIVPSSQVPSSQSLESDRVDYRDYFVVAGHQNEVAPAEVLVDKVNGAKRSDRKLKNIMKKPVPAVGTSPNRKSHSRNSCSIQLQESLPKVEHNEAMLHYNKKSSKISQKGGKALHSQDTDQIKLISQKARQPDIFNGSGTSVPAPAYPKKNSESLASFISGSESSDKAVQKRRDNGHQSSLSHRVTVAKVSSKNNEEVVTSSKHGKSLLATPSAIFRDGSSESSDGNGAINSDSSTRTPSDDSSLSGYSEGESKSSLESPRNGSDGTKGKEGGGKNMTKSISPGPKNISISMILKGSSKFKAAKLSASQFNNTESQPVDYVPDSLADL</sequence>
<protein>
    <submittedName>
        <fullName evidence="2">Uncharacterized protein</fullName>
    </submittedName>
</protein>
<evidence type="ECO:0000256" key="1">
    <source>
        <dbReference type="SAM" id="MobiDB-lite"/>
    </source>
</evidence>